<name>A0A7V4UC91_CALAY</name>
<feature type="modified residue" description="4-aspartylphosphate" evidence="4">
    <location>
        <position position="1203"/>
    </location>
</feature>
<dbReference type="Gene3D" id="1.10.287.130">
    <property type="match status" value="1"/>
</dbReference>
<evidence type="ECO:0000259" key="7">
    <source>
        <dbReference type="PROSITE" id="PS50109"/>
    </source>
</evidence>
<dbReference type="InterPro" id="IPR004358">
    <property type="entry name" value="Sig_transdc_His_kin-like_C"/>
</dbReference>
<dbReference type="SUPFAM" id="SSF63829">
    <property type="entry name" value="Calcium-dependent phosphotriesterase"/>
    <property type="match status" value="2"/>
</dbReference>
<dbReference type="FunFam" id="2.60.40.10:FF:000791">
    <property type="entry name" value="Two-component system sensor histidine kinase/response regulator"/>
    <property type="match status" value="1"/>
</dbReference>
<feature type="coiled-coil region" evidence="5">
    <location>
        <begin position="860"/>
        <end position="897"/>
    </location>
</feature>
<evidence type="ECO:0000256" key="6">
    <source>
        <dbReference type="SAM" id="Phobius"/>
    </source>
</evidence>
<dbReference type="SUPFAM" id="SSF55874">
    <property type="entry name" value="ATPase domain of HSP90 chaperone/DNA topoisomerase II/histidine kinase"/>
    <property type="match status" value="1"/>
</dbReference>
<proteinExistence type="predicted"/>
<dbReference type="PANTHER" id="PTHR43547">
    <property type="entry name" value="TWO-COMPONENT HISTIDINE KINASE"/>
    <property type="match status" value="1"/>
</dbReference>
<keyword evidence="5" id="KW-0175">Coiled coil</keyword>
<dbReference type="InterPro" id="IPR011047">
    <property type="entry name" value="Quinoprotein_ADH-like_sf"/>
</dbReference>
<dbReference type="CDD" id="cd00082">
    <property type="entry name" value="HisKA"/>
    <property type="match status" value="1"/>
</dbReference>
<keyword evidence="6" id="KW-0812">Transmembrane</keyword>
<dbReference type="InterPro" id="IPR011110">
    <property type="entry name" value="Reg_prop"/>
</dbReference>
<evidence type="ECO:0000256" key="5">
    <source>
        <dbReference type="SAM" id="Coils"/>
    </source>
</evidence>
<feature type="transmembrane region" description="Helical" evidence="6">
    <location>
        <begin position="829"/>
        <end position="848"/>
    </location>
</feature>
<feature type="domain" description="Response regulatory" evidence="8">
    <location>
        <begin position="1152"/>
        <end position="1268"/>
    </location>
</feature>
<dbReference type="InterPro" id="IPR005467">
    <property type="entry name" value="His_kinase_dom"/>
</dbReference>
<gene>
    <name evidence="9" type="ORF">ENK44_02560</name>
</gene>
<dbReference type="Pfam" id="PF00072">
    <property type="entry name" value="Response_reg"/>
    <property type="match status" value="1"/>
</dbReference>
<organism evidence="9">
    <name type="scientific">Caldithrix abyssi</name>
    <dbReference type="NCBI Taxonomy" id="187145"/>
    <lineage>
        <taxon>Bacteria</taxon>
        <taxon>Pseudomonadati</taxon>
        <taxon>Calditrichota</taxon>
        <taxon>Calditrichia</taxon>
        <taxon>Calditrichales</taxon>
        <taxon>Calditrichaceae</taxon>
        <taxon>Caldithrix</taxon>
    </lineage>
</organism>
<evidence type="ECO:0000259" key="8">
    <source>
        <dbReference type="PROSITE" id="PS50110"/>
    </source>
</evidence>
<reference evidence="9" key="1">
    <citation type="journal article" date="2020" name="mSystems">
        <title>Genome- and Community-Level Interaction Insights into Carbon Utilization and Element Cycling Functions of Hydrothermarchaeota in Hydrothermal Sediment.</title>
        <authorList>
            <person name="Zhou Z."/>
            <person name="Liu Y."/>
            <person name="Xu W."/>
            <person name="Pan J."/>
            <person name="Luo Z.H."/>
            <person name="Li M."/>
        </authorList>
    </citation>
    <scope>NUCLEOTIDE SEQUENCE [LARGE SCALE GENOMIC DNA]</scope>
    <source>
        <strain evidence="9">HyVt-577</strain>
    </source>
</reference>
<dbReference type="Pfam" id="PF07494">
    <property type="entry name" value="Reg_prop"/>
    <property type="match status" value="6"/>
</dbReference>
<accession>A0A7V4UC91</accession>
<dbReference type="InterPro" id="IPR011006">
    <property type="entry name" value="CheY-like_superfamily"/>
</dbReference>
<dbReference type="SUPFAM" id="SSF50998">
    <property type="entry name" value="Quinoprotein alcohol dehydrogenase-like"/>
    <property type="match status" value="1"/>
</dbReference>
<dbReference type="SMART" id="SM00448">
    <property type="entry name" value="REC"/>
    <property type="match status" value="1"/>
</dbReference>
<evidence type="ECO:0000256" key="1">
    <source>
        <dbReference type="ARBA" id="ARBA00000085"/>
    </source>
</evidence>
<dbReference type="InterPro" id="IPR001789">
    <property type="entry name" value="Sig_transdc_resp-reg_receiver"/>
</dbReference>
<dbReference type="Proteomes" id="UP000885779">
    <property type="component" value="Unassembled WGS sequence"/>
</dbReference>
<protein>
    <recommendedName>
        <fullName evidence="2">histidine kinase</fullName>
        <ecNumber evidence="2">2.7.13.3</ecNumber>
    </recommendedName>
</protein>
<dbReference type="PROSITE" id="PS50110">
    <property type="entry name" value="RESPONSE_REGULATORY"/>
    <property type="match status" value="1"/>
</dbReference>
<dbReference type="GO" id="GO:0000155">
    <property type="term" value="F:phosphorelay sensor kinase activity"/>
    <property type="evidence" value="ECO:0007669"/>
    <property type="project" value="InterPro"/>
</dbReference>
<dbReference type="InterPro" id="IPR013783">
    <property type="entry name" value="Ig-like_fold"/>
</dbReference>
<evidence type="ECO:0000313" key="9">
    <source>
        <dbReference type="EMBL" id="HGY54562.1"/>
    </source>
</evidence>
<dbReference type="Gene3D" id="3.40.50.2300">
    <property type="match status" value="1"/>
</dbReference>
<dbReference type="Gene3D" id="3.30.565.10">
    <property type="entry name" value="Histidine kinase-like ATPase, C-terminal domain"/>
    <property type="match status" value="1"/>
</dbReference>
<comment type="caution">
    <text evidence="9">The sequence shown here is derived from an EMBL/GenBank/DDBJ whole genome shotgun (WGS) entry which is preliminary data.</text>
</comment>
<evidence type="ECO:0000256" key="3">
    <source>
        <dbReference type="ARBA" id="ARBA00022553"/>
    </source>
</evidence>
<dbReference type="InterPro" id="IPR003661">
    <property type="entry name" value="HisK_dim/P_dom"/>
</dbReference>
<dbReference type="Pfam" id="PF00512">
    <property type="entry name" value="HisKA"/>
    <property type="match status" value="1"/>
</dbReference>
<dbReference type="EC" id="2.7.13.3" evidence="2"/>
<feature type="domain" description="Histidine kinase" evidence="7">
    <location>
        <begin position="903"/>
        <end position="1131"/>
    </location>
</feature>
<evidence type="ECO:0000256" key="2">
    <source>
        <dbReference type="ARBA" id="ARBA00012438"/>
    </source>
</evidence>
<keyword evidence="6" id="KW-1133">Transmembrane helix</keyword>
<keyword evidence="3 4" id="KW-0597">Phosphoprotein</keyword>
<dbReference type="AlphaFoldDB" id="A0A7V4UC91"/>
<dbReference type="SUPFAM" id="SSF52172">
    <property type="entry name" value="CheY-like"/>
    <property type="match status" value="1"/>
</dbReference>
<dbReference type="PRINTS" id="PR00344">
    <property type="entry name" value="BCTRLSENSOR"/>
</dbReference>
<dbReference type="PROSITE" id="PS50109">
    <property type="entry name" value="HIS_KIN"/>
    <property type="match status" value="1"/>
</dbReference>
<keyword evidence="6" id="KW-0472">Membrane</keyword>
<dbReference type="Pfam" id="PF07495">
    <property type="entry name" value="Y_Y_Y"/>
    <property type="match status" value="1"/>
</dbReference>
<sequence length="1278" mass="146223">MYLLNGISIGKSIMEIKHIVRSILLFSLIGLLPGSVLEARQSKEGLKFGQIKFDHITVEDGLSNSTVYSITQDKNGFMWFGTTNGLNKYDGYEFTVFLHSDEDSSSLSNNSTGNIYIDDEGIIWVGTWGGGLNRFDPATNKAVHYLNDHNDPTSISGNRVQSIYKDRNGMLWVGTYANGLNTLDPKTGKFTVFKHDPDDPGSLSNNRIWAICEDRYGTIWVATSFGLNRFDRKKQVFVRYYMEKGNPHSLSSNIIRALFPSQGDTLWIGTQNGLNLLNLRTGSFDRVYWSGTSTVRFNIYSVNSIFEDINRNLWVGLGGGLLYKSTKTGELQHFQKNSDETYSLSENEIRSVYVDRSGIVWIGTRTSGINKLNPHRKRFGIFIPSGKSGNGSQSKVILSVYQKNDFLWMATLDGLLRLNRKTNSVRQYFTLTKQNKKNTYQVLRHIYPSPHDSSIIWLSANKTVIRFNVYTDQYTTYYLKQSLPNSARITRPLSLYEESNEILWISDFTGGLIKYNLKNHSIVKQFVHQPTDSTSISHNEVWFIYPVDKSHFWIGTGNGLNYFDKQKEVFKRFYFDEERKLNRRFFTIHVTSDSIFWLGTDYGLIRFNPLTGHWQNFTSKNGLPDDKIAYINQDNDGNLWLSTEHGLAKFNPHNGKVIPFDLTDGLVNHEYIVGCGYRNEKGELFFGGTNGLDYFNPEQISINDFEPPVVLTELKILNKRVNIGENSPLKQIISNTRHLKLSYKDYVFSFAFSALDYSNPKKIKYAYKLEGIDDDWIYTNANNRTATYTTLPGGNYIFRVKATNSDGIWSNQQVALPIQIVPPIWKMQWFRIGVIFIGIIIITALFRYRLRKIRERSDALMVINRQLNEQIAERKRAEEEKEKLQQQLIQSQKMEALGTLAGGVAHDFNNLLTIINGNTELILLNTTKKDKFHRHLRAIHQSGIRAAELTRQLLAFSRKQMVKPRVIDINQTIKEMNTLLRRLITEDIVISTELKDGIPKIKADPGQIQQIILNIVINARDAILEPHEPKEKRITIKTDVQFLDETFVTEHPGSRTGGFVVISILDTGKGIDQSYIERIFEPFFTTKEKHKGTGLGLATVYGIVKQNEGMIYVDSEKDKGTRFDIYWPTSAEQMMDDTTDESAIYAVGRGEQILLVEDDENIRHFVKNILENYGYKVEKAENGAAAVQLIQDKKIVPDLLITDVVMPGLNGRQLAEKLKDTINLNRVLFISGYAFEYLNKENVMDEKINFLQKPFSIPSLLQKVREVIDDMKGVKNTE</sequence>
<comment type="catalytic activity">
    <reaction evidence="1">
        <text>ATP + protein L-histidine = ADP + protein N-phospho-L-histidine.</text>
        <dbReference type="EC" id="2.7.13.3"/>
    </reaction>
</comment>
<dbReference type="InterPro" id="IPR011123">
    <property type="entry name" value="Y_Y_Y"/>
</dbReference>
<dbReference type="Gene3D" id="2.130.10.10">
    <property type="entry name" value="YVTN repeat-like/Quinoprotein amine dehydrogenase"/>
    <property type="match status" value="3"/>
</dbReference>
<keyword evidence="9" id="KW-0808">Transferase</keyword>
<dbReference type="InterPro" id="IPR036890">
    <property type="entry name" value="HATPase_C_sf"/>
</dbReference>
<dbReference type="EMBL" id="DRQG01000023">
    <property type="protein sequence ID" value="HGY54562.1"/>
    <property type="molecule type" value="Genomic_DNA"/>
</dbReference>
<dbReference type="Pfam" id="PF02518">
    <property type="entry name" value="HATPase_c"/>
    <property type="match status" value="1"/>
</dbReference>
<dbReference type="InterPro" id="IPR015943">
    <property type="entry name" value="WD40/YVTN_repeat-like_dom_sf"/>
</dbReference>
<dbReference type="SMART" id="SM00387">
    <property type="entry name" value="HATPase_c"/>
    <property type="match status" value="1"/>
</dbReference>
<dbReference type="PANTHER" id="PTHR43547:SF2">
    <property type="entry name" value="HYBRID SIGNAL TRANSDUCTION HISTIDINE KINASE C"/>
    <property type="match status" value="1"/>
</dbReference>
<evidence type="ECO:0000256" key="4">
    <source>
        <dbReference type="PROSITE-ProRule" id="PRU00169"/>
    </source>
</evidence>
<dbReference type="InterPro" id="IPR036097">
    <property type="entry name" value="HisK_dim/P_sf"/>
</dbReference>
<dbReference type="InterPro" id="IPR003594">
    <property type="entry name" value="HATPase_dom"/>
</dbReference>
<dbReference type="SUPFAM" id="SSF47384">
    <property type="entry name" value="Homodimeric domain of signal transducing histidine kinase"/>
    <property type="match status" value="1"/>
</dbReference>
<dbReference type="Gene3D" id="2.60.40.10">
    <property type="entry name" value="Immunoglobulins"/>
    <property type="match status" value="1"/>
</dbReference>
<keyword evidence="9" id="KW-0418">Kinase</keyword>
<dbReference type="SMART" id="SM00388">
    <property type="entry name" value="HisKA"/>
    <property type="match status" value="1"/>
</dbReference>